<dbReference type="InterPro" id="IPR036286">
    <property type="entry name" value="LexA/Signal_pep-like_sf"/>
</dbReference>
<dbReference type="InterPro" id="IPR019533">
    <property type="entry name" value="Peptidase_S26"/>
</dbReference>
<name>A0A2Z6IKZ5_ACIFI</name>
<evidence type="ECO:0000313" key="3">
    <source>
        <dbReference type="Proteomes" id="UP000280188"/>
    </source>
</evidence>
<dbReference type="AlphaFoldDB" id="A0A2Z6IKZ5"/>
<protein>
    <recommendedName>
        <fullName evidence="1">Peptidase S26 domain-containing protein</fullName>
    </recommendedName>
</protein>
<evidence type="ECO:0000313" key="2">
    <source>
        <dbReference type="EMBL" id="BBF66481.1"/>
    </source>
</evidence>
<feature type="domain" description="Peptidase S26" evidence="1">
    <location>
        <begin position="24"/>
        <end position="183"/>
    </location>
</feature>
<dbReference type="KEGG" id="afj:AFERRID_26990"/>
<dbReference type="SUPFAM" id="SSF51306">
    <property type="entry name" value="LexA/Signal peptidase"/>
    <property type="match status" value="1"/>
</dbReference>
<sequence>MNVKLVSLSKRLLWWTLWAIIGVLVLSAAIGLWMQYAHLVFNDSTCEPIGIYKLLGSPYPLHDGELVEVEIPGPTHHAAVAEGLKDHWFPAGQPWVKSIAAVPGQTVALSRSGVQVDGHTLPNSRVNRWTPDHHAQIIHYPFGTYHLQRGQVWLYAPGNYAFDSSYYGPVAESHILQRAAPWWTIHGSQFWLHKGD</sequence>
<dbReference type="GO" id="GO:0004252">
    <property type="term" value="F:serine-type endopeptidase activity"/>
    <property type="evidence" value="ECO:0007669"/>
    <property type="project" value="InterPro"/>
</dbReference>
<proteinExistence type="predicted"/>
<dbReference type="Proteomes" id="UP000280188">
    <property type="component" value="Chromosome"/>
</dbReference>
<dbReference type="GO" id="GO:0006465">
    <property type="term" value="P:signal peptide processing"/>
    <property type="evidence" value="ECO:0007669"/>
    <property type="project" value="InterPro"/>
</dbReference>
<dbReference type="RefSeq" id="WP_126605464.1">
    <property type="nucleotide sequence ID" value="NZ_AP018795.1"/>
</dbReference>
<gene>
    <name evidence="2" type="ORF">AFERRID_26990</name>
</gene>
<accession>A0A2Z6IKZ5</accession>
<dbReference type="Gene3D" id="2.10.109.10">
    <property type="entry name" value="Umud Fragment, subunit A"/>
    <property type="match status" value="1"/>
</dbReference>
<keyword evidence="3" id="KW-1185">Reference proteome</keyword>
<evidence type="ECO:0000259" key="1">
    <source>
        <dbReference type="Pfam" id="PF10502"/>
    </source>
</evidence>
<dbReference type="Pfam" id="PF10502">
    <property type="entry name" value="Peptidase_S26"/>
    <property type="match status" value="1"/>
</dbReference>
<reference evidence="2 3" key="1">
    <citation type="journal article" date="2018" name="Microbiol. Resour. Announc.">
        <title>Complete Genome Sequence of Acidithiobacillus ferridurans JCM 18981.</title>
        <authorList>
            <person name="Miyauchi T."/>
            <person name="Kouzuma A."/>
            <person name="Abe T."/>
            <person name="Watanabe K."/>
        </authorList>
    </citation>
    <scope>NUCLEOTIDE SEQUENCE [LARGE SCALE GENOMIC DNA]</scope>
    <source>
        <strain evidence="3">ATCC 33020 / DSM 29468 / JCM 18981 / 11Fe</strain>
    </source>
</reference>
<dbReference type="EMBL" id="AP018795">
    <property type="protein sequence ID" value="BBF66481.1"/>
    <property type="molecule type" value="Genomic_DNA"/>
</dbReference>
<organism evidence="2 3">
    <name type="scientific">Acidithiobacillus ferridurans</name>
    <dbReference type="NCBI Taxonomy" id="1232575"/>
    <lineage>
        <taxon>Bacteria</taxon>
        <taxon>Pseudomonadati</taxon>
        <taxon>Pseudomonadota</taxon>
        <taxon>Acidithiobacillia</taxon>
        <taxon>Acidithiobacillales</taxon>
        <taxon>Acidithiobacillaceae</taxon>
        <taxon>Acidithiobacillus</taxon>
    </lineage>
</organism>